<feature type="region of interest" description="Disordered" evidence="1">
    <location>
        <begin position="102"/>
        <end position="127"/>
    </location>
</feature>
<feature type="region of interest" description="Disordered" evidence="1">
    <location>
        <begin position="1"/>
        <end position="21"/>
    </location>
</feature>
<accession>A0A1H4IXG1</accession>
<feature type="signal peptide" evidence="2">
    <location>
        <begin position="1"/>
        <end position="46"/>
    </location>
</feature>
<evidence type="ECO:0000256" key="1">
    <source>
        <dbReference type="SAM" id="MobiDB-lite"/>
    </source>
</evidence>
<evidence type="ECO:0000313" key="4">
    <source>
        <dbReference type="Proteomes" id="UP000199622"/>
    </source>
</evidence>
<keyword evidence="2" id="KW-0732">Signal</keyword>
<dbReference type="Proteomes" id="UP000199622">
    <property type="component" value="Unassembled WGS sequence"/>
</dbReference>
<name>A0A1H4IXG1_9PSEU</name>
<feature type="compositionally biased region" description="Basic residues" evidence="1">
    <location>
        <begin position="12"/>
        <end position="21"/>
    </location>
</feature>
<sequence>MRSDSPGSIVRRMGKHSRRKSGYLPKVAAGAAPVALLFATPAAALASPAELTLPLDHRDDSTFRRDVSTAGADGSSVVRETVTATRHDFLAKEVAGAVLTTELDESATTRRDERQSETSAAAQEVDSLARAGRHTLRLGDVRAVTANNQRLGQGASRNLSLSPLGGDAGRRIGLGEGTSHGVWLADGVDVLSQNAEQLDTGLHGSFTGDLQGALSARRSSGQAVDLGRLGALGTTSEQHATGQITGVLDIGQSHEAGGQLGPAWGFVQTSESLGPAGPAGSIRGDLGVDHVVHAEGGTTSVRGTLDRSGSIGVLDQRLLGF</sequence>
<gene>
    <name evidence="3" type="ORF">SAMN04489727_1245</name>
</gene>
<dbReference type="AlphaFoldDB" id="A0A1H4IXG1"/>
<keyword evidence="4" id="KW-1185">Reference proteome</keyword>
<feature type="chain" id="PRO_5011598798" evidence="2">
    <location>
        <begin position="47"/>
        <end position="321"/>
    </location>
</feature>
<evidence type="ECO:0000313" key="3">
    <source>
        <dbReference type="EMBL" id="SEB38677.1"/>
    </source>
</evidence>
<feature type="compositionally biased region" description="Basic and acidic residues" evidence="1">
    <location>
        <begin position="107"/>
        <end position="116"/>
    </location>
</feature>
<evidence type="ECO:0000256" key="2">
    <source>
        <dbReference type="SAM" id="SignalP"/>
    </source>
</evidence>
<reference evidence="4" key="1">
    <citation type="submission" date="2016-10" db="EMBL/GenBank/DDBJ databases">
        <authorList>
            <person name="Varghese N."/>
            <person name="Submissions S."/>
        </authorList>
    </citation>
    <scope>NUCLEOTIDE SEQUENCE [LARGE SCALE GENOMIC DNA]</scope>
    <source>
        <strain evidence="4">DSM 44544</strain>
    </source>
</reference>
<organism evidence="3 4">
    <name type="scientific">Amycolatopsis tolypomycina</name>
    <dbReference type="NCBI Taxonomy" id="208445"/>
    <lineage>
        <taxon>Bacteria</taxon>
        <taxon>Bacillati</taxon>
        <taxon>Actinomycetota</taxon>
        <taxon>Actinomycetes</taxon>
        <taxon>Pseudonocardiales</taxon>
        <taxon>Pseudonocardiaceae</taxon>
        <taxon>Amycolatopsis</taxon>
    </lineage>
</organism>
<protein>
    <submittedName>
        <fullName evidence="3">Uncharacterized protein</fullName>
    </submittedName>
</protein>
<proteinExistence type="predicted"/>
<dbReference type="EMBL" id="FNSO01000003">
    <property type="protein sequence ID" value="SEB38677.1"/>
    <property type="molecule type" value="Genomic_DNA"/>
</dbReference>